<evidence type="ECO:0000313" key="1">
    <source>
        <dbReference type="EMBL" id="GIH25132.1"/>
    </source>
</evidence>
<sequence>MTTWEDRDLPVLTAVLEMAEKGRAPMDGYEIAEYLGWDELTVQRSLVALAGERPPFFEFTDTTDFDSDGQEISGIHSPTGHARRAVGAWPTPESLAERLVAALEKAAADAEPEQAGHLRKTALWLRENGQAVALGVVGNALSKGIGL</sequence>
<reference evidence="1" key="1">
    <citation type="submission" date="2021-01" db="EMBL/GenBank/DDBJ databases">
        <title>Whole genome shotgun sequence of Acrocarpospora phusangensis NBRC 108782.</title>
        <authorList>
            <person name="Komaki H."/>
            <person name="Tamura T."/>
        </authorList>
    </citation>
    <scope>NUCLEOTIDE SEQUENCE</scope>
    <source>
        <strain evidence="1">NBRC 108782</strain>
    </source>
</reference>
<dbReference type="AlphaFoldDB" id="A0A919QA33"/>
<name>A0A919QA33_9ACTN</name>
<dbReference type="EMBL" id="BOOA01000025">
    <property type="protein sequence ID" value="GIH25132.1"/>
    <property type="molecule type" value="Genomic_DNA"/>
</dbReference>
<keyword evidence="2" id="KW-1185">Reference proteome</keyword>
<dbReference type="Proteomes" id="UP000640052">
    <property type="component" value="Unassembled WGS sequence"/>
</dbReference>
<protein>
    <submittedName>
        <fullName evidence="1">Uncharacterized protein</fullName>
    </submittedName>
</protein>
<proteinExistence type="predicted"/>
<accession>A0A919QA33</accession>
<organism evidence="1 2">
    <name type="scientific">Acrocarpospora phusangensis</name>
    <dbReference type="NCBI Taxonomy" id="1070424"/>
    <lineage>
        <taxon>Bacteria</taxon>
        <taxon>Bacillati</taxon>
        <taxon>Actinomycetota</taxon>
        <taxon>Actinomycetes</taxon>
        <taxon>Streptosporangiales</taxon>
        <taxon>Streptosporangiaceae</taxon>
        <taxon>Acrocarpospora</taxon>
    </lineage>
</organism>
<dbReference type="RefSeq" id="WP_204041860.1">
    <property type="nucleotide sequence ID" value="NZ_BOOA01000025.1"/>
</dbReference>
<comment type="caution">
    <text evidence="1">The sequence shown here is derived from an EMBL/GenBank/DDBJ whole genome shotgun (WGS) entry which is preliminary data.</text>
</comment>
<evidence type="ECO:0000313" key="2">
    <source>
        <dbReference type="Proteomes" id="UP000640052"/>
    </source>
</evidence>
<gene>
    <name evidence="1" type="ORF">Aph01nite_34420</name>
</gene>